<dbReference type="EMBL" id="QDKQ01000020">
    <property type="protein sequence ID" value="PVM93265.1"/>
    <property type="molecule type" value="Genomic_DNA"/>
</dbReference>
<evidence type="ECO:0000313" key="3">
    <source>
        <dbReference type="Proteomes" id="UP000245073"/>
    </source>
</evidence>
<protein>
    <submittedName>
        <fullName evidence="2">Uncharacterized protein</fullName>
    </submittedName>
</protein>
<gene>
    <name evidence="2" type="ORF">DDF67_03815</name>
</gene>
<dbReference type="AlphaFoldDB" id="A0A2T9KBB3"/>
<sequence>MEGAAARTALRHSPPPSRCVSAARHLPRFSGEEKSGRQLKTSPLRPTSPRGGGSMLKPPP</sequence>
<reference evidence="2 3" key="1">
    <citation type="submission" date="2018-04" db="EMBL/GenBank/DDBJ databases">
        <title>The genome sequence of Caulobacter sp. 744.</title>
        <authorList>
            <person name="Gao J."/>
            <person name="Sun J."/>
        </authorList>
    </citation>
    <scope>NUCLEOTIDE SEQUENCE [LARGE SCALE GENOMIC DNA]</scope>
    <source>
        <strain evidence="2 3">774</strain>
    </source>
</reference>
<proteinExistence type="predicted"/>
<feature type="region of interest" description="Disordered" evidence="1">
    <location>
        <begin position="1"/>
        <end position="60"/>
    </location>
</feature>
<name>A0A2T9KBB3_9CAUL</name>
<comment type="caution">
    <text evidence="2">The sequence shown here is derived from an EMBL/GenBank/DDBJ whole genome shotgun (WGS) entry which is preliminary data.</text>
</comment>
<accession>A0A2T9KBB3</accession>
<evidence type="ECO:0000313" key="2">
    <source>
        <dbReference type="EMBL" id="PVM93265.1"/>
    </source>
</evidence>
<evidence type="ECO:0000256" key="1">
    <source>
        <dbReference type="SAM" id="MobiDB-lite"/>
    </source>
</evidence>
<organism evidence="2 3">
    <name type="scientific">Caulobacter endophyticus</name>
    <dbReference type="NCBI Taxonomy" id="2172652"/>
    <lineage>
        <taxon>Bacteria</taxon>
        <taxon>Pseudomonadati</taxon>
        <taxon>Pseudomonadota</taxon>
        <taxon>Alphaproteobacteria</taxon>
        <taxon>Caulobacterales</taxon>
        <taxon>Caulobacteraceae</taxon>
        <taxon>Caulobacter</taxon>
    </lineage>
</organism>
<dbReference type="Proteomes" id="UP000245073">
    <property type="component" value="Unassembled WGS sequence"/>
</dbReference>
<keyword evidence="3" id="KW-1185">Reference proteome</keyword>